<name>A0A382GIC6_9ZZZZ</name>
<protein>
    <submittedName>
        <fullName evidence="1">Uncharacterized protein</fullName>
    </submittedName>
</protein>
<sequence length="460" mass="51023">MKIRGIGKTFNALLLPIATLALLLGLASPVYLTVTSRETLGSVGEGSATLSKEAEQQLRENNLGPVELLLPLLAADESAKFKAEVEERKQGNQDLEVSGGGSIFDMLTFKDYFGGLDDYSREQKHFSAYFVYNRAATRGDLWDRLEESSSNKNVQALLASIPKEGRPGAFWAKVINEPNMTSFPGPKLIRLENFRFFPHRRLLISVALRTPEEIDANVSEAETRDACLTEARHALAIGRVEQPRGFTLRRDGSDLNLEANASVMASEDLVAIDYSVVAPSLPILKAGPTEDGGYEVIVGGVMGPDGKPEQHGRWLPYPMLIPVMVGTAMAIEKDYFSAEAGFELGKLSQGLLAGDLAAKEKLRAFYWAAYQLARKLNLIQMAELTKRCPDLRSVFDVSALIRMRNRPVSEAMGKIKAMRREIRQLLPEDAEEKKAKLDILYAEREKAEKVFRRELAIIYA</sequence>
<reference evidence="1" key="1">
    <citation type="submission" date="2018-05" db="EMBL/GenBank/DDBJ databases">
        <authorList>
            <person name="Lanie J.A."/>
            <person name="Ng W.-L."/>
            <person name="Kazmierczak K.M."/>
            <person name="Andrzejewski T.M."/>
            <person name="Davidsen T.M."/>
            <person name="Wayne K.J."/>
            <person name="Tettelin H."/>
            <person name="Glass J.I."/>
            <person name="Rusch D."/>
            <person name="Podicherti R."/>
            <person name="Tsui H.-C.T."/>
            <person name="Winkler M.E."/>
        </authorList>
    </citation>
    <scope>NUCLEOTIDE SEQUENCE</scope>
</reference>
<dbReference type="AlphaFoldDB" id="A0A382GIC6"/>
<proteinExistence type="predicted"/>
<dbReference type="EMBL" id="UINC01055714">
    <property type="protein sequence ID" value="SVB74916.1"/>
    <property type="molecule type" value="Genomic_DNA"/>
</dbReference>
<gene>
    <name evidence="1" type="ORF">METZ01_LOCUS227770</name>
</gene>
<accession>A0A382GIC6</accession>
<feature type="non-terminal residue" evidence="1">
    <location>
        <position position="460"/>
    </location>
</feature>
<evidence type="ECO:0000313" key="1">
    <source>
        <dbReference type="EMBL" id="SVB74916.1"/>
    </source>
</evidence>
<organism evidence="1">
    <name type="scientific">marine metagenome</name>
    <dbReference type="NCBI Taxonomy" id="408172"/>
    <lineage>
        <taxon>unclassified sequences</taxon>
        <taxon>metagenomes</taxon>
        <taxon>ecological metagenomes</taxon>
    </lineage>
</organism>